<organism evidence="2 3">
    <name type="scientific">Proteiniclasticum sediminis</name>
    <dbReference type="NCBI Taxonomy" id="2804028"/>
    <lineage>
        <taxon>Bacteria</taxon>
        <taxon>Bacillati</taxon>
        <taxon>Bacillota</taxon>
        <taxon>Clostridia</taxon>
        <taxon>Eubacteriales</taxon>
        <taxon>Clostridiaceae</taxon>
        <taxon>Proteiniclasticum</taxon>
    </lineage>
</organism>
<evidence type="ECO:0000313" key="3">
    <source>
        <dbReference type="Proteomes" id="UP000675379"/>
    </source>
</evidence>
<dbReference type="Pfam" id="PF22564">
    <property type="entry name" value="HAAS"/>
    <property type="match status" value="1"/>
</dbReference>
<comment type="caution">
    <text evidence="2">The sequence shown here is derived from an EMBL/GenBank/DDBJ whole genome shotgun (WGS) entry which is preliminary data.</text>
</comment>
<dbReference type="AlphaFoldDB" id="A0A941CNG0"/>
<evidence type="ECO:0000256" key="1">
    <source>
        <dbReference type="SAM" id="Phobius"/>
    </source>
</evidence>
<protein>
    <submittedName>
        <fullName evidence="2">Uncharacterized protein</fullName>
    </submittedName>
</protein>
<feature type="transmembrane region" description="Helical" evidence="1">
    <location>
        <begin position="226"/>
        <end position="244"/>
    </location>
</feature>
<keyword evidence="1" id="KW-1133">Transmembrane helix</keyword>
<name>A0A941CNG0_9CLOT</name>
<evidence type="ECO:0000313" key="2">
    <source>
        <dbReference type="EMBL" id="MBR0575282.1"/>
    </source>
</evidence>
<gene>
    <name evidence="2" type="ORF">KCG48_02900</name>
</gene>
<sequence>MNSTIEKYIYAVTKYLPEKDREDVARELSANIEDMLEGDRSEDNIRRVLEEMGSPYELAIEYSGKDRYLIGPVLYPIYLEVLKIIAIVAVVIGAITFAVDMIFKSNNLDRLWDLPHILGTGIGNTISILMGFFFWVTVIFAIVERNRFDEAILKESKEKFKVSDLKDIPQTTTKKISKVEMGFALFFTILFLWIFVFRSDLLAIYINGNRAYPIFNSDTIRSFRVLILLAGGFSLVLTSLKMIFGRWNPFLGILASIYAMVNLAVFIIVATSDKLFNAEFLKFVDEHARTEGFNIYANLDRIILGILIFSAVATLIEIGTSLYNGFRPDKSLKGITGGKSKKTGES</sequence>
<keyword evidence="1" id="KW-0812">Transmembrane</keyword>
<proteinExistence type="predicted"/>
<keyword evidence="1" id="KW-0472">Membrane</keyword>
<keyword evidence="3" id="KW-1185">Reference proteome</keyword>
<feature type="transmembrane region" description="Helical" evidence="1">
    <location>
        <begin position="251"/>
        <end position="271"/>
    </location>
</feature>
<feature type="transmembrane region" description="Helical" evidence="1">
    <location>
        <begin position="302"/>
        <end position="323"/>
    </location>
</feature>
<feature type="transmembrane region" description="Helical" evidence="1">
    <location>
        <begin position="183"/>
        <end position="206"/>
    </location>
</feature>
<dbReference type="EMBL" id="JAGSCS010000002">
    <property type="protein sequence ID" value="MBR0575282.1"/>
    <property type="molecule type" value="Genomic_DNA"/>
</dbReference>
<feature type="transmembrane region" description="Helical" evidence="1">
    <location>
        <begin position="77"/>
        <end position="102"/>
    </location>
</feature>
<dbReference type="RefSeq" id="WP_211799791.1">
    <property type="nucleotide sequence ID" value="NZ_JAGSCS010000002.1"/>
</dbReference>
<feature type="transmembrane region" description="Helical" evidence="1">
    <location>
        <begin position="122"/>
        <end position="143"/>
    </location>
</feature>
<accession>A0A941CNG0</accession>
<dbReference type="Proteomes" id="UP000675379">
    <property type="component" value="Unassembled WGS sequence"/>
</dbReference>
<reference evidence="2" key="1">
    <citation type="submission" date="2021-04" db="EMBL/GenBank/DDBJ databases">
        <title>Proteiniclasticum sedimins sp. nov., an obligate anaerobic bacterium isolated from anaerobic sludge.</title>
        <authorList>
            <person name="Liu J."/>
        </authorList>
    </citation>
    <scope>NUCLEOTIDE SEQUENCE</scope>
    <source>
        <strain evidence="2">BAD-10</strain>
    </source>
</reference>